<evidence type="ECO:0000313" key="4">
    <source>
        <dbReference type="EMBL" id="RHW30050.1"/>
    </source>
</evidence>
<proteinExistence type="inferred from homology"/>
<dbReference type="Proteomes" id="UP000285456">
    <property type="component" value="Unassembled WGS sequence"/>
</dbReference>
<dbReference type="OrthoDB" id="9805307at2"/>
<comment type="caution">
    <text evidence="4">The sequence shown here is derived from an EMBL/GenBank/DDBJ whole genome shotgun (WGS) entry which is preliminary data.</text>
</comment>
<dbReference type="GO" id="GO:0016787">
    <property type="term" value="F:hydrolase activity"/>
    <property type="evidence" value="ECO:0007669"/>
    <property type="project" value="UniProtKB-KW"/>
</dbReference>
<feature type="domain" description="Fumarylacetoacetase-like C-terminal" evidence="3">
    <location>
        <begin position="86"/>
        <end position="292"/>
    </location>
</feature>
<dbReference type="PANTHER" id="PTHR42796">
    <property type="entry name" value="FUMARYLACETOACETATE HYDROLASE DOMAIN-CONTAINING PROTEIN 2A-RELATED"/>
    <property type="match status" value="1"/>
</dbReference>
<reference evidence="4 5" key="1">
    <citation type="journal article" date="2007" name="Int. J. Syst. Evol. Microbiol.">
        <title>Oceanobacillus profundus sp. nov., isolated from a deep-sea sediment core.</title>
        <authorList>
            <person name="Kim Y.G."/>
            <person name="Choi D.H."/>
            <person name="Hyun S."/>
            <person name="Cho B.C."/>
        </authorList>
    </citation>
    <scope>NUCLEOTIDE SEQUENCE [LARGE SCALE GENOMIC DNA]</scope>
    <source>
        <strain evidence="4 5">DSM 18246</strain>
    </source>
</reference>
<keyword evidence="2" id="KW-0479">Metal-binding</keyword>
<dbReference type="EMBL" id="QWEH01000016">
    <property type="protein sequence ID" value="RHW30050.1"/>
    <property type="molecule type" value="Genomic_DNA"/>
</dbReference>
<dbReference type="InterPro" id="IPR051121">
    <property type="entry name" value="FAH"/>
</dbReference>
<evidence type="ECO:0000256" key="1">
    <source>
        <dbReference type="ARBA" id="ARBA00010211"/>
    </source>
</evidence>
<protein>
    <submittedName>
        <fullName evidence="4">FAA hydrolase family protein</fullName>
    </submittedName>
</protein>
<keyword evidence="5" id="KW-1185">Reference proteome</keyword>
<dbReference type="GO" id="GO:0046872">
    <property type="term" value="F:metal ion binding"/>
    <property type="evidence" value="ECO:0007669"/>
    <property type="project" value="UniProtKB-KW"/>
</dbReference>
<evidence type="ECO:0000256" key="2">
    <source>
        <dbReference type="ARBA" id="ARBA00022723"/>
    </source>
</evidence>
<evidence type="ECO:0000313" key="5">
    <source>
        <dbReference type="Proteomes" id="UP000285456"/>
    </source>
</evidence>
<evidence type="ECO:0000259" key="3">
    <source>
        <dbReference type="Pfam" id="PF01557"/>
    </source>
</evidence>
<dbReference type="PANTHER" id="PTHR42796:SF4">
    <property type="entry name" value="FUMARYLACETOACETATE HYDROLASE DOMAIN-CONTAINING PROTEIN 2A"/>
    <property type="match status" value="1"/>
</dbReference>
<dbReference type="Gene3D" id="3.90.850.10">
    <property type="entry name" value="Fumarylacetoacetase-like, C-terminal domain"/>
    <property type="match status" value="1"/>
</dbReference>
<dbReference type="AlphaFoldDB" id="A0A417YBJ1"/>
<keyword evidence="4" id="KW-0378">Hydrolase</keyword>
<dbReference type="Pfam" id="PF01557">
    <property type="entry name" value="FAA_hydrolase"/>
    <property type="match status" value="1"/>
</dbReference>
<dbReference type="FunFam" id="3.90.850.10:FF:000002">
    <property type="entry name" value="2-hydroxyhepta-2,4-diene-1,7-dioate isomerase"/>
    <property type="match status" value="1"/>
</dbReference>
<accession>A0A417YBJ1</accession>
<sequence length="296" mass="33280">MKLLTILNEGKEVLGVKTNEGIINISQTLSIHPNANIPTNLMDVINGGEKVVNEIEYYIKQLPTDSIQYLNEEEIEWGPAVTRPNKIICVGLNYRKHADETKVPYPETPILFTKYNNTLTGHEKDITVPKVTNKLDYEVELGIVIGKEAKNISKQDALNYVFGYVTANDLSARDLQFVSSQWLLGKSCDGFSPVGPYLVTRDEIKNPNNLQLKTIVNGEERQNSNTRDMIFYCDEIISYISKYMTLVPGDLILTGTPEGVILGDPEDKQVYLKPGDEVSVEIEKIGNLTNRFVKDH</sequence>
<dbReference type="InterPro" id="IPR011234">
    <property type="entry name" value="Fumarylacetoacetase-like_C"/>
</dbReference>
<dbReference type="RefSeq" id="WP_118890100.1">
    <property type="nucleotide sequence ID" value="NZ_PHUT01000017.1"/>
</dbReference>
<name>A0A417YBJ1_9BACI</name>
<dbReference type="GO" id="GO:0019752">
    <property type="term" value="P:carboxylic acid metabolic process"/>
    <property type="evidence" value="ECO:0007669"/>
    <property type="project" value="UniProtKB-ARBA"/>
</dbReference>
<dbReference type="GO" id="GO:0016853">
    <property type="term" value="F:isomerase activity"/>
    <property type="evidence" value="ECO:0007669"/>
    <property type="project" value="UniProtKB-ARBA"/>
</dbReference>
<comment type="similarity">
    <text evidence="1">Belongs to the FAH family.</text>
</comment>
<gene>
    <name evidence="4" type="ORF">D1B32_18425</name>
</gene>
<organism evidence="4 5">
    <name type="scientific">Oceanobacillus profundus</name>
    <dbReference type="NCBI Taxonomy" id="372463"/>
    <lineage>
        <taxon>Bacteria</taxon>
        <taxon>Bacillati</taxon>
        <taxon>Bacillota</taxon>
        <taxon>Bacilli</taxon>
        <taxon>Bacillales</taxon>
        <taxon>Bacillaceae</taxon>
        <taxon>Oceanobacillus</taxon>
    </lineage>
</organism>
<dbReference type="SUPFAM" id="SSF56529">
    <property type="entry name" value="FAH"/>
    <property type="match status" value="1"/>
</dbReference>
<dbReference type="InterPro" id="IPR036663">
    <property type="entry name" value="Fumarylacetoacetase_C_sf"/>
</dbReference>